<dbReference type="HOGENOM" id="CLU_2850228_0_0_1"/>
<evidence type="ECO:0000256" key="1">
    <source>
        <dbReference type="SAM" id="Phobius"/>
    </source>
</evidence>
<protein>
    <submittedName>
        <fullName evidence="2">Uncharacterized protein</fullName>
    </submittedName>
</protein>
<keyword evidence="1" id="KW-1133">Transmembrane helix</keyword>
<dbReference type="Proteomes" id="UP000002872">
    <property type="component" value="Unassembled WGS sequence"/>
</dbReference>
<dbReference type="EMBL" id="GL870876">
    <property type="protein sequence ID" value="EIJ89796.1"/>
    <property type="molecule type" value="Genomic_DNA"/>
</dbReference>
<proteinExistence type="predicted"/>
<accession>I3EKP9</accession>
<evidence type="ECO:0000313" key="3">
    <source>
        <dbReference type="Proteomes" id="UP000002872"/>
    </source>
</evidence>
<feature type="transmembrane region" description="Helical" evidence="1">
    <location>
        <begin position="12"/>
        <end position="33"/>
    </location>
</feature>
<keyword evidence="3" id="KW-1185">Reference proteome</keyword>
<keyword evidence="1" id="KW-0812">Transmembrane</keyword>
<reference evidence="2" key="1">
    <citation type="submission" date="2011-01" db="EMBL/GenBank/DDBJ databases">
        <title>The Genome Sequence of Nematocida parisii strain ERTm3.</title>
        <authorList>
            <consortium name="The Broad Institute Genome Sequencing Platform"/>
            <consortium name="The Broad Institute Genome Sequencing Center for Infectious Disease"/>
            <person name="Cuomo C."/>
            <person name="Troemel E."/>
            <person name="Young S.K."/>
            <person name="Zeng Q."/>
            <person name="Gargeya S."/>
            <person name="Fitzgerald M."/>
            <person name="Haas B."/>
            <person name="Abouelleil A."/>
            <person name="Alvarado L."/>
            <person name="Arachchi H.M."/>
            <person name="Berlin A."/>
            <person name="Chapman S.B."/>
            <person name="Gearin G."/>
            <person name="Goldberg J."/>
            <person name="Griggs A."/>
            <person name="Gujja S."/>
            <person name="Hansen M."/>
            <person name="Heiman D."/>
            <person name="Howarth C."/>
            <person name="Larimer J."/>
            <person name="Lui A."/>
            <person name="MacDonald P.J.P."/>
            <person name="McCowen C."/>
            <person name="Montmayeur A."/>
            <person name="Murphy C."/>
            <person name="Neiman D."/>
            <person name="Pearson M."/>
            <person name="Priest M."/>
            <person name="Roberts A."/>
            <person name="Saif S."/>
            <person name="Shea T."/>
            <person name="Sisk P."/>
            <person name="Stolte C."/>
            <person name="Sykes S."/>
            <person name="Wortman J."/>
            <person name="Nusbaum C."/>
            <person name="Birren B."/>
        </authorList>
    </citation>
    <scope>NUCLEOTIDE SEQUENCE</scope>
    <source>
        <strain evidence="2">ERTm3</strain>
    </source>
</reference>
<organism evidence="2 3">
    <name type="scientific">Nematocida parisii (strain ERTm3)</name>
    <name type="common">Nematode killer fungus</name>
    <dbReference type="NCBI Taxonomy" id="935791"/>
    <lineage>
        <taxon>Eukaryota</taxon>
        <taxon>Fungi</taxon>
        <taxon>Fungi incertae sedis</taxon>
        <taxon>Microsporidia</taxon>
        <taxon>Nematocida</taxon>
    </lineage>
</organism>
<keyword evidence="1" id="KW-0472">Membrane</keyword>
<dbReference type="InParanoid" id="I3EKP9"/>
<dbReference type="AlphaFoldDB" id="I3EKP9"/>
<name>I3EKP9_NEMP3</name>
<dbReference type="VEuPathDB" id="MicrosporidiaDB:NEQG_00566"/>
<gene>
    <name evidence="2" type="ORF">NEQG_00566</name>
</gene>
<sequence length="65" mass="7324">MAFLLSDSQIDAIAISLLTIIISITIHGICIIVKNSITKFVFPRTTNYAYITSYGKINHYLELMD</sequence>
<dbReference type="OrthoDB" id="10371458at2759"/>
<evidence type="ECO:0000313" key="2">
    <source>
        <dbReference type="EMBL" id="EIJ89796.1"/>
    </source>
</evidence>